<sequence length="173" mass="19208">MISRVVYNTEEEDMIRLIKKKKIIEVINERRRSHARISNARPPASLAFDRFGDGAAGSSPSAAAAFPLWHIPGAPPLAAARRRDKSPRASSARRSANRASVEISATELRRREGAAPGRPAPLRPRAARPEQIRHLHLIIVFRPLSPDVDAGGRRRMCRARERITITCSPTVLM</sequence>
<organism evidence="2 3">
    <name type="scientific">Eumeta variegata</name>
    <name type="common">Bagworm moth</name>
    <name type="synonym">Eumeta japonica</name>
    <dbReference type="NCBI Taxonomy" id="151549"/>
    <lineage>
        <taxon>Eukaryota</taxon>
        <taxon>Metazoa</taxon>
        <taxon>Ecdysozoa</taxon>
        <taxon>Arthropoda</taxon>
        <taxon>Hexapoda</taxon>
        <taxon>Insecta</taxon>
        <taxon>Pterygota</taxon>
        <taxon>Neoptera</taxon>
        <taxon>Endopterygota</taxon>
        <taxon>Lepidoptera</taxon>
        <taxon>Glossata</taxon>
        <taxon>Ditrysia</taxon>
        <taxon>Tineoidea</taxon>
        <taxon>Psychidae</taxon>
        <taxon>Oiketicinae</taxon>
        <taxon>Eumeta</taxon>
    </lineage>
</organism>
<evidence type="ECO:0000313" key="3">
    <source>
        <dbReference type="Proteomes" id="UP000299102"/>
    </source>
</evidence>
<gene>
    <name evidence="2" type="ORF">EVAR_19519_1</name>
</gene>
<proteinExistence type="predicted"/>
<evidence type="ECO:0000256" key="1">
    <source>
        <dbReference type="SAM" id="MobiDB-lite"/>
    </source>
</evidence>
<dbReference type="EMBL" id="BGZK01000169">
    <property type="protein sequence ID" value="GBP25039.1"/>
    <property type="molecule type" value="Genomic_DNA"/>
</dbReference>
<dbReference type="AlphaFoldDB" id="A0A4C1UFC1"/>
<protein>
    <submittedName>
        <fullName evidence="2">Uncharacterized protein</fullName>
    </submittedName>
</protein>
<reference evidence="2 3" key="1">
    <citation type="journal article" date="2019" name="Commun. Biol.">
        <title>The bagworm genome reveals a unique fibroin gene that provides high tensile strength.</title>
        <authorList>
            <person name="Kono N."/>
            <person name="Nakamura H."/>
            <person name="Ohtoshi R."/>
            <person name="Tomita M."/>
            <person name="Numata K."/>
            <person name="Arakawa K."/>
        </authorList>
    </citation>
    <scope>NUCLEOTIDE SEQUENCE [LARGE SCALE GENOMIC DNA]</scope>
</reference>
<comment type="caution">
    <text evidence="2">The sequence shown here is derived from an EMBL/GenBank/DDBJ whole genome shotgun (WGS) entry which is preliminary data.</text>
</comment>
<name>A0A4C1UFC1_EUMVA</name>
<dbReference type="Proteomes" id="UP000299102">
    <property type="component" value="Unassembled WGS sequence"/>
</dbReference>
<accession>A0A4C1UFC1</accession>
<feature type="compositionally biased region" description="Low complexity" evidence="1">
    <location>
        <begin position="88"/>
        <end position="100"/>
    </location>
</feature>
<evidence type="ECO:0000313" key="2">
    <source>
        <dbReference type="EMBL" id="GBP25039.1"/>
    </source>
</evidence>
<feature type="region of interest" description="Disordered" evidence="1">
    <location>
        <begin position="77"/>
        <end position="102"/>
    </location>
</feature>
<keyword evidence="3" id="KW-1185">Reference proteome</keyword>